<feature type="transmembrane region" description="Helical" evidence="1">
    <location>
        <begin position="42"/>
        <end position="62"/>
    </location>
</feature>
<dbReference type="OrthoDB" id="770781at2759"/>
<keyword evidence="1" id="KW-0812">Transmembrane</keyword>
<dbReference type="Proteomes" id="UP001152484">
    <property type="component" value="Unassembled WGS sequence"/>
</dbReference>
<proteinExistence type="predicted"/>
<keyword evidence="1" id="KW-1133">Transmembrane helix</keyword>
<accession>A0A9P0Z7S1</accession>
<organism evidence="2 3">
    <name type="scientific">Cuscuta europaea</name>
    <name type="common">European dodder</name>
    <dbReference type="NCBI Taxonomy" id="41803"/>
    <lineage>
        <taxon>Eukaryota</taxon>
        <taxon>Viridiplantae</taxon>
        <taxon>Streptophyta</taxon>
        <taxon>Embryophyta</taxon>
        <taxon>Tracheophyta</taxon>
        <taxon>Spermatophyta</taxon>
        <taxon>Magnoliopsida</taxon>
        <taxon>eudicotyledons</taxon>
        <taxon>Gunneridae</taxon>
        <taxon>Pentapetalae</taxon>
        <taxon>asterids</taxon>
        <taxon>lamiids</taxon>
        <taxon>Solanales</taxon>
        <taxon>Convolvulaceae</taxon>
        <taxon>Cuscuteae</taxon>
        <taxon>Cuscuta</taxon>
        <taxon>Cuscuta subgen. Cuscuta</taxon>
    </lineage>
</organism>
<evidence type="ECO:0000256" key="1">
    <source>
        <dbReference type="SAM" id="Phobius"/>
    </source>
</evidence>
<protein>
    <submittedName>
        <fullName evidence="2">Uncharacterized protein</fullName>
    </submittedName>
</protein>
<reference evidence="2" key="1">
    <citation type="submission" date="2022-07" db="EMBL/GenBank/DDBJ databases">
        <authorList>
            <person name="Macas J."/>
            <person name="Novak P."/>
            <person name="Neumann P."/>
        </authorList>
    </citation>
    <scope>NUCLEOTIDE SEQUENCE</scope>
</reference>
<dbReference type="AlphaFoldDB" id="A0A9P0Z7S1"/>
<dbReference type="PANTHER" id="PTHR33728">
    <property type="entry name" value="CTTNBP 2 AMINO-TERMINAL-LIKE PROTEIN"/>
    <property type="match status" value="1"/>
</dbReference>
<keyword evidence="3" id="KW-1185">Reference proteome</keyword>
<keyword evidence="1" id="KW-0472">Membrane</keyword>
<evidence type="ECO:0000313" key="2">
    <source>
        <dbReference type="EMBL" id="CAH9089215.1"/>
    </source>
</evidence>
<gene>
    <name evidence="2" type="ORF">CEURO_LOCUS10785</name>
</gene>
<comment type="caution">
    <text evidence="2">The sequence shown here is derived from an EMBL/GenBank/DDBJ whole genome shotgun (WGS) entry which is preliminary data.</text>
</comment>
<dbReference type="EMBL" id="CAMAPE010000020">
    <property type="protein sequence ID" value="CAH9089215.1"/>
    <property type="molecule type" value="Genomic_DNA"/>
</dbReference>
<name>A0A9P0Z7S1_CUSEU</name>
<evidence type="ECO:0000313" key="3">
    <source>
        <dbReference type="Proteomes" id="UP001152484"/>
    </source>
</evidence>
<sequence>MGRGGVSWALVLPPGVSPAAACGGGPDKDDQWQNFDSSVNAVSLGFVATAILILMFLVMAIFERLLRGRSSTSPSDASNHISIQSKLGFPSPEMTVYARGVSVLMPGEDVPTFIAHPVPPPLPCNQQQIAPPTISASTHS</sequence>
<dbReference type="PANTHER" id="PTHR33728:SF21">
    <property type="entry name" value="TRANSMEMBRANE PROTEIN"/>
    <property type="match status" value="1"/>
</dbReference>